<reference evidence="1" key="1">
    <citation type="journal article" date="2015" name="Nature">
        <title>Complex archaea that bridge the gap between prokaryotes and eukaryotes.</title>
        <authorList>
            <person name="Spang A."/>
            <person name="Saw J.H."/>
            <person name="Jorgensen S.L."/>
            <person name="Zaremba-Niedzwiedzka K."/>
            <person name="Martijn J."/>
            <person name="Lind A.E."/>
            <person name="van Eijk R."/>
            <person name="Schleper C."/>
            <person name="Guy L."/>
            <person name="Ettema T.J."/>
        </authorList>
    </citation>
    <scope>NUCLEOTIDE SEQUENCE</scope>
</reference>
<gene>
    <name evidence="1" type="ORF">LCGC14_2026320</name>
</gene>
<accession>A0A0F9HT34</accession>
<organism evidence="1">
    <name type="scientific">marine sediment metagenome</name>
    <dbReference type="NCBI Taxonomy" id="412755"/>
    <lineage>
        <taxon>unclassified sequences</taxon>
        <taxon>metagenomes</taxon>
        <taxon>ecological metagenomes</taxon>
    </lineage>
</organism>
<dbReference type="AlphaFoldDB" id="A0A0F9HT34"/>
<evidence type="ECO:0000313" key="1">
    <source>
        <dbReference type="EMBL" id="KKL78287.1"/>
    </source>
</evidence>
<proteinExistence type="predicted"/>
<sequence length="385" mass="42430">YTLIDTDRWEFSLYGDTIIACTDTEPPQKYEVGTDTRFSDASAHAPKAVIVETVKEFTMVGDIFGRGNNVGIGGEGAVHWSEIGSPTSWPTVGTDAALAVESDYQLLEGDGGPITDIVAASTFTIVFRERQVWRADYVGKPEIFAFRKLDKTRGCVIPGAAISVGGLVYFPSKSGWLVTNGAQVTPIGHEKIDRWWKAGLSIEHISRISVAHSPSHQSIFWSVPFDSSTTPNLVIGYQYEIRRWYKINEALEWIVTVLPAGGSLDDAPYATQDMDVNSPTGLGDVAIDGLGGTAVELLGGFDPMIGSRPGWIVRVTSEKGKQWLIGVTPEPAKKFRVWTLNEVHWENWVGGLYPNWMYDGDNPDEYYKLCETAKLLRDKELSDGD</sequence>
<dbReference type="EMBL" id="LAZR01023505">
    <property type="protein sequence ID" value="KKL78287.1"/>
    <property type="molecule type" value="Genomic_DNA"/>
</dbReference>
<protein>
    <submittedName>
        <fullName evidence="1">Uncharacterized protein</fullName>
    </submittedName>
</protein>
<feature type="non-terminal residue" evidence="1">
    <location>
        <position position="1"/>
    </location>
</feature>
<name>A0A0F9HT34_9ZZZZ</name>
<comment type="caution">
    <text evidence="1">The sequence shown here is derived from an EMBL/GenBank/DDBJ whole genome shotgun (WGS) entry which is preliminary data.</text>
</comment>